<dbReference type="InterPro" id="IPR033714">
    <property type="entry name" value="tRNA_bind_bactPheRS"/>
</dbReference>
<dbReference type="InterPro" id="IPR012340">
    <property type="entry name" value="NA-bd_OB-fold"/>
</dbReference>
<dbReference type="PROSITE" id="PS51483">
    <property type="entry name" value="B5"/>
    <property type="match status" value="1"/>
</dbReference>
<keyword evidence="11 16" id="KW-0694">RNA-binding</keyword>
<feature type="domain" description="FDX-ACB" evidence="18">
    <location>
        <begin position="755"/>
        <end position="848"/>
    </location>
</feature>
<keyword evidence="4 15" id="KW-0963">Cytoplasm</keyword>
<dbReference type="CDD" id="cd00769">
    <property type="entry name" value="PheRS_beta_core"/>
    <property type="match status" value="1"/>
</dbReference>
<dbReference type="Pfam" id="PF03147">
    <property type="entry name" value="FDX-ACB"/>
    <property type="match status" value="1"/>
</dbReference>
<evidence type="ECO:0000256" key="11">
    <source>
        <dbReference type="ARBA" id="ARBA00022884"/>
    </source>
</evidence>
<comment type="subcellular location">
    <subcellularLocation>
        <location evidence="1 15">Cytoplasm</location>
    </subcellularLocation>
</comment>
<keyword evidence="21" id="KW-1185">Reference proteome</keyword>
<dbReference type="HAMAP" id="MF_00283">
    <property type="entry name" value="Phe_tRNA_synth_beta1"/>
    <property type="match status" value="1"/>
</dbReference>
<dbReference type="Gene3D" id="3.30.930.10">
    <property type="entry name" value="Bira Bifunctional Protein, Domain 2"/>
    <property type="match status" value="1"/>
</dbReference>
<feature type="domain" description="B5" evidence="19">
    <location>
        <begin position="430"/>
        <end position="505"/>
    </location>
</feature>
<dbReference type="SUPFAM" id="SSF46955">
    <property type="entry name" value="Putative DNA-binding domain"/>
    <property type="match status" value="1"/>
</dbReference>
<dbReference type="SMART" id="SM00873">
    <property type="entry name" value="B3_4"/>
    <property type="match status" value="1"/>
</dbReference>
<keyword evidence="12 15" id="KW-0648">Protein biosynthesis</keyword>
<evidence type="ECO:0000256" key="15">
    <source>
        <dbReference type="HAMAP-Rule" id="MF_00283"/>
    </source>
</evidence>
<comment type="catalytic activity">
    <reaction evidence="14 15">
        <text>tRNA(Phe) + L-phenylalanine + ATP = L-phenylalanyl-tRNA(Phe) + AMP + diphosphate + H(+)</text>
        <dbReference type="Rhea" id="RHEA:19413"/>
        <dbReference type="Rhea" id="RHEA-COMP:9668"/>
        <dbReference type="Rhea" id="RHEA-COMP:9699"/>
        <dbReference type="ChEBI" id="CHEBI:15378"/>
        <dbReference type="ChEBI" id="CHEBI:30616"/>
        <dbReference type="ChEBI" id="CHEBI:33019"/>
        <dbReference type="ChEBI" id="CHEBI:58095"/>
        <dbReference type="ChEBI" id="CHEBI:78442"/>
        <dbReference type="ChEBI" id="CHEBI:78531"/>
        <dbReference type="ChEBI" id="CHEBI:456215"/>
        <dbReference type="EC" id="6.1.1.20"/>
    </reaction>
</comment>
<dbReference type="InterPro" id="IPR009061">
    <property type="entry name" value="DNA-bd_dom_put_sf"/>
</dbReference>
<gene>
    <name evidence="15 20" type="primary">pheT</name>
    <name evidence="20" type="ORF">WM41_1275</name>
</gene>
<evidence type="ECO:0000256" key="14">
    <source>
        <dbReference type="ARBA" id="ARBA00049255"/>
    </source>
</evidence>
<evidence type="ECO:0000256" key="6">
    <source>
        <dbReference type="ARBA" id="ARBA00022598"/>
    </source>
</evidence>
<evidence type="ECO:0000256" key="2">
    <source>
        <dbReference type="ARBA" id="ARBA00008653"/>
    </source>
</evidence>
<keyword evidence="6 15" id="KW-0436">Ligase</keyword>
<dbReference type="Pfam" id="PF17759">
    <property type="entry name" value="tRNA_synthFbeta"/>
    <property type="match status" value="1"/>
</dbReference>
<evidence type="ECO:0000256" key="9">
    <source>
        <dbReference type="ARBA" id="ARBA00022840"/>
    </source>
</evidence>
<proteinExistence type="inferred from homology"/>
<name>A0ABR5V827_9CORY</name>
<evidence type="ECO:0000313" key="21">
    <source>
        <dbReference type="Proteomes" id="UP000070339"/>
    </source>
</evidence>
<dbReference type="CDD" id="cd02796">
    <property type="entry name" value="tRNA_bind_bactPheRS"/>
    <property type="match status" value="1"/>
</dbReference>
<dbReference type="InterPro" id="IPR045864">
    <property type="entry name" value="aa-tRNA-synth_II/BPL/LPL"/>
</dbReference>
<comment type="similarity">
    <text evidence="2 15">Belongs to the phenylalanyl-tRNA synthetase beta subunit family. Type 1 subfamily.</text>
</comment>
<evidence type="ECO:0000256" key="7">
    <source>
        <dbReference type="ARBA" id="ARBA00022723"/>
    </source>
</evidence>
<dbReference type="EMBL" id="LTEB01000028">
    <property type="protein sequence ID" value="KXU17721.1"/>
    <property type="molecule type" value="Genomic_DNA"/>
</dbReference>
<dbReference type="PROSITE" id="PS50886">
    <property type="entry name" value="TRBD"/>
    <property type="match status" value="1"/>
</dbReference>
<keyword evidence="5 16" id="KW-0820">tRNA-binding</keyword>
<dbReference type="Pfam" id="PF01588">
    <property type="entry name" value="tRNA_bind"/>
    <property type="match status" value="1"/>
</dbReference>
<dbReference type="SMART" id="SM00896">
    <property type="entry name" value="FDX-ACB"/>
    <property type="match status" value="1"/>
</dbReference>
<feature type="binding site" evidence="15">
    <location>
        <position position="493"/>
    </location>
    <ligand>
        <name>Mg(2+)</name>
        <dbReference type="ChEBI" id="CHEBI:18420"/>
        <note>shared with alpha subunit</note>
    </ligand>
</feature>
<dbReference type="InterPro" id="IPR041616">
    <property type="entry name" value="PheRS_beta_core"/>
</dbReference>
<dbReference type="EC" id="6.1.1.20" evidence="15"/>
<dbReference type="Gene3D" id="3.50.40.10">
    <property type="entry name" value="Phenylalanyl-trna Synthetase, Chain B, domain 3"/>
    <property type="match status" value="1"/>
</dbReference>
<keyword evidence="7 15" id="KW-0479">Metal-binding</keyword>
<evidence type="ECO:0000256" key="5">
    <source>
        <dbReference type="ARBA" id="ARBA00022555"/>
    </source>
</evidence>
<dbReference type="InterPro" id="IPR005121">
    <property type="entry name" value="Fdx_antiC-bd"/>
</dbReference>
<accession>A0ABR5V827</accession>
<dbReference type="InterPro" id="IPR004532">
    <property type="entry name" value="Phe-tRNA-ligase_IIc_bsu_bact"/>
</dbReference>
<dbReference type="Gene3D" id="3.30.70.380">
    <property type="entry name" value="Ferrodoxin-fold anticodon-binding domain"/>
    <property type="match status" value="1"/>
</dbReference>
<evidence type="ECO:0000313" key="20">
    <source>
        <dbReference type="EMBL" id="KXU17721.1"/>
    </source>
</evidence>
<dbReference type="GO" id="GO:0004826">
    <property type="term" value="F:phenylalanine-tRNA ligase activity"/>
    <property type="evidence" value="ECO:0007669"/>
    <property type="project" value="UniProtKB-EC"/>
</dbReference>
<evidence type="ECO:0000259" key="19">
    <source>
        <dbReference type="PROSITE" id="PS51483"/>
    </source>
</evidence>
<feature type="binding site" evidence="15">
    <location>
        <position position="489"/>
    </location>
    <ligand>
        <name>Mg(2+)</name>
        <dbReference type="ChEBI" id="CHEBI:18420"/>
        <note>shared with alpha subunit</note>
    </ligand>
</feature>
<protein>
    <recommendedName>
        <fullName evidence="15">Phenylalanine--tRNA ligase beta subunit</fullName>
        <ecNumber evidence="15">6.1.1.20</ecNumber>
    </recommendedName>
    <alternativeName>
        <fullName evidence="15">Phenylalanyl-tRNA synthetase beta subunit</fullName>
        <shortName evidence="15">PheRS</shortName>
    </alternativeName>
</protein>
<dbReference type="Gene3D" id="2.40.50.140">
    <property type="entry name" value="Nucleic acid-binding proteins"/>
    <property type="match status" value="1"/>
</dbReference>
<evidence type="ECO:0000256" key="3">
    <source>
        <dbReference type="ARBA" id="ARBA00011209"/>
    </source>
</evidence>
<dbReference type="PANTHER" id="PTHR10947">
    <property type="entry name" value="PHENYLALANYL-TRNA SYNTHETASE BETA CHAIN AND LEUCINE-RICH REPEAT-CONTAINING PROTEIN 47"/>
    <property type="match status" value="1"/>
</dbReference>
<dbReference type="SUPFAM" id="SSF56037">
    <property type="entry name" value="PheT/TilS domain"/>
    <property type="match status" value="1"/>
</dbReference>
<comment type="cofactor">
    <cofactor evidence="15">
        <name>Mg(2+)</name>
        <dbReference type="ChEBI" id="CHEBI:18420"/>
    </cofactor>
    <text evidence="15">Binds 2 magnesium ions per tetramer.</text>
</comment>
<dbReference type="PROSITE" id="PS51447">
    <property type="entry name" value="FDX_ACB"/>
    <property type="match status" value="1"/>
</dbReference>
<dbReference type="PANTHER" id="PTHR10947:SF0">
    <property type="entry name" value="PHENYLALANINE--TRNA LIGASE BETA SUBUNIT"/>
    <property type="match status" value="1"/>
</dbReference>
<sequence>MLISQSWVTRLLGAKNPGWSVTPEELDAGFVRVGFETEGYEGLPEITGPLVIGHVDSFEELEGFKKPIRYCQINVGDANGTGELQGIICGARNFRLGDYVVVSLPGAELPGGFKISARETYGKISAGMMCSAAELGIAEKSDGIITLGEEFADKVGQDARPFLGLDDTVFDVNITPDRGYALSLRGLGSEVASAFGLDYACPAQDPSVAGIDVSAVPEASGSLINVELREETKAQRFGLRKVTGIDPTARTPFWMERELMLAGQRPVNPATDVTNYVMLLLGQPMHAFDADQISGDLVVRNAQAGEKFETLDHVERTLDHVERTLDAEDVVICDDNGIQSLAGVMGGTSSEITEGENGTTNVYFEAANWDSITVARTSRRHKLSSEASRRFERGVDPAIVEVALDVACALLVQIAGGTIEAGRTLVGEVARPQQITMRATKPSEYAGVEYSRETVVNRLQEVGCEVEESGDNLLVTPATWRTDITMDVDLIEEVLRLEGLEDIPTILPTPVGGRGLTPAQKRRRAIGHGLAYAGYAEVLPSPFIANNTFDVWGLEGDDERRKTVSVQNPLESDKAILSTTLLPNMLEAVARNVARGRNDLALFGLQQVSFKRADASAMPSVEERPSDAVVQELRDSLPYQPLHVATVATGNVEHEGPWGKGRAYTYADAIESARLVARAAGVEIEVEAASELPWHPGRCAAIKAVVDGESVVVGHAGELHPEILEALNLPARTCAMEMDVNALPTEEMFPAPVLSAFPALHQDIALVVDEDTPAESVRKVVEEGAGELLEGVELFDVFRGEQLGEDKKSLAFQLIFRASDRTLTDEEANEHRLAAAKLAEQRLGAQMRA</sequence>
<feature type="binding site" evidence="15">
    <location>
        <position position="483"/>
    </location>
    <ligand>
        <name>Mg(2+)</name>
        <dbReference type="ChEBI" id="CHEBI:18420"/>
        <note>shared with alpha subunit</note>
    </ligand>
</feature>
<comment type="subunit">
    <text evidence="3 15">Tetramer of two alpha and two beta subunits.</text>
</comment>
<dbReference type="InterPro" id="IPR005146">
    <property type="entry name" value="B3/B4_tRNA-bd"/>
</dbReference>
<dbReference type="SUPFAM" id="SSF54991">
    <property type="entry name" value="Anticodon-binding domain of PheRS"/>
    <property type="match status" value="1"/>
</dbReference>
<organism evidence="20 21">
    <name type="scientific">Corynebacterium simulans</name>
    <dbReference type="NCBI Taxonomy" id="146827"/>
    <lineage>
        <taxon>Bacteria</taxon>
        <taxon>Bacillati</taxon>
        <taxon>Actinomycetota</taxon>
        <taxon>Actinomycetes</taxon>
        <taxon>Mycobacteriales</taxon>
        <taxon>Corynebacteriaceae</taxon>
        <taxon>Corynebacterium</taxon>
    </lineage>
</organism>
<evidence type="ECO:0000256" key="16">
    <source>
        <dbReference type="PROSITE-ProRule" id="PRU00209"/>
    </source>
</evidence>
<dbReference type="Pfam" id="PF03483">
    <property type="entry name" value="B3_4"/>
    <property type="match status" value="1"/>
</dbReference>
<dbReference type="InterPro" id="IPR045060">
    <property type="entry name" value="Phe-tRNA-ligase_IIc_bsu"/>
</dbReference>
<dbReference type="SUPFAM" id="SSF55681">
    <property type="entry name" value="Class II aaRS and biotin synthetases"/>
    <property type="match status" value="1"/>
</dbReference>
<evidence type="ECO:0000256" key="13">
    <source>
        <dbReference type="ARBA" id="ARBA00023146"/>
    </source>
</evidence>
<feature type="binding site" evidence="15">
    <location>
        <position position="492"/>
    </location>
    <ligand>
        <name>Mg(2+)</name>
        <dbReference type="ChEBI" id="CHEBI:18420"/>
        <note>shared with alpha subunit</note>
    </ligand>
</feature>
<evidence type="ECO:0000256" key="4">
    <source>
        <dbReference type="ARBA" id="ARBA00022490"/>
    </source>
</evidence>
<keyword evidence="8 15" id="KW-0547">Nucleotide-binding</keyword>
<keyword evidence="10 15" id="KW-0460">Magnesium</keyword>
<comment type="caution">
    <text evidence="20">The sequence shown here is derived from an EMBL/GenBank/DDBJ whole genome shotgun (WGS) entry which is preliminary data.</text>
</comment>
<dbReference type="Gene3D" id="3.30.56.10">
    <property type="match status" value="2"/>
</dbReference>
<evidence type="ECO:0000259" key="18">
    <source>
        <dbReference type="PROSITE" id="PS51447"/>
    </source>
</evidence>
<dbReference type="InterPro" id="IPR020825">
    <property type="entry name" value="Phe-tRNA_synthase-like_B3/B4"/>
</dbReference>
<feature type="domain" description="TRNA-binding" evidence="17">
    <location>
        <begin position="44"/>
        <end position="160"/>
    </location>
</feature>
<dbReference type="NCBIfam" id="TIGR00472">
    <property type="entry name" value="pheT_bact"/>
    <property type="match status" value="1"/>
</dbReference>
<dbReference type="Pfam" id="PF03484">
    <property type="entry name" value="B5"/>
    <property type="match status" value="1"/>
</dbReference>
<evidence type="ECO:0000256" key="1">
    <source>
        <dbReference type="ARBA" id="ARBA00004496"/>
    </source>
</evidence>
<dbReference type="RefSeq" id="WP_061922651.1">
    <property type="nucleotide sequence ID" value="NZ_LTEB01000028.1"/>
</dbReference>
<dbReference type="InterPro" id="IPR005147">
    <property type="entry name" value="tRNA_synthase_B5-dom"/>
</dbReference>
<keyword evidence="9 15" id="KW-0067">ATP-binding</keyword>
<reference evidence="20 21" key="1">
    <citation type="journal article" date="2016" name="Int. J. Syst. Evol. Microbiol.">
        <title>Resolving the Complexity of Human Skin Metagenomes Using Single-Molecule Sequencing.</title>
        <authorList>
            <consortium name="NISC Comparative Sequencing Program"/>
            <person name="Tsai Y.C."/>
            <person name="Conlan S."/>
            <person name="Deming C."/>
            <person name="Segre J.A."/>
            <person name="Kong H.H."/>
            <person name="Korlach J."/>
            <person name="Oh J."/>
        </authorList>
    </citation>
    <scope>NUCLEOTIDE SEQUENCE [LARGE SCALE GENOMIC DNA]</scope>
    <source>
        <strain evidence="20 21">1B08</strain>
    </source>
</reference>
<dbReference type="SMART" id="SM00874">
    <property type="entry name" value="B5"/>
    <property type="match status" value="1"/>
</dbReference>
<keyword evidence="13 15" id="KW-0030">Aminoacyl-tRNA synthetase</keyword>
<dbReference type="InterPro" id="IPR002547">
    <property type="entry name" value="tRNA-bd_dom"/>
</dbReference>
<dbReference type="Proteomes" id="UP000070339">
    <property type="component" value="Unassembled WGS sequence"/>
</dbReference>
<evidence type="ECO:0000259" key="17">
    <source>
        <dbReference type="PROSITE" id="PS50886"/>
    </source>
</evidence>
<evidence type="ECO:0000256" key="12">
    <source>
        <dbReference type="ARBA" id="ARBA00022917"/>
    </source>
</evidence>
<evidence type="ECO:0000256" key="8">
    <source>
        <dbReference type="ARBA" id="ARBA00022741"/>
    </source>
</evidence>
<evidence type="ECO:0000256" key="10">
    <source>
        <dbReference type="ARBA" id="ARBA00022842"/>
    </source>
</evidence>
<dbReference type="SUPFAM" id="SSF50249">
    <property type="entry name" value="Nucleic acid-binding proteins"/>
    <property type="match status" value="1"/>
</dbReference>
<dbReference type="InterPro" id="IPR036690">
    <property type="entry name" value="Fdx_antiC-bd_sf"/>
</dbReference>